<dbReference type="PANTHER" id="PTHR14445">
    <property type="entry name" value="GRB10 INTERACTING GYF PROTEIN"/>
    <property type="match status" value="1"/>
</dbReference>
<feature type="region of interest" description="Disordered" evidence="1">
    <location>
        <begin position="420"/>
        <end position="445"/>
    </location>
</feature>
<dbReference type="GO" id="GO:0005829">
    <property type="term" value="C:cytosol"/>
    <property type="evidence" value="ECO:0007669"/>
    <property type="project" value="TreeGrafter"/>
</dbReference>
<name>A0A443SQ29_9ACAR</name>
<protein>
    <submittedName>
        <fullName evidence="2">PERQ amino acid-rich with GYF domain-containing protein-like protein</fullName>
    </submittedName>
</protein>
<organism evidence="2 3">
    <name type="scientific">Leptotrombidium deliense</name>
    <dbReference type="NCBI Taxonomy" id="299467"/>
    <lineage>
        <taxon>Eukaryota</taxon>
        <taxon>Metazoa</taxon>
        <taxon>Ecdysozoa</taxon>
        <taxon>Arthropoda</taxon>
        <taxon>Chelicerata</taxon>
        <taxon>Arachnida</taxon>
        <taxon>Acari</taxon>
        <taxon>Acariformes</taxon>
        <taxon>Trombidiformes</taxon>
        <taxon>Prostigmata</taxon>
        <taxon>Anystina</taxon>
        <taxon>Parasitengona</taxon>
        <taxon>Trombiculoidea</taxon>
        <taxon>Trombiculidae</taxon>
        <taxon>Leptotrombidium</taxon>
    </lineage>
</organism>
<evidence type="ECO:0000256" key="1">
    <source>
        <dbReference type="SAM" id="MobiDB-lite"/>
    </source>
</evidence>
<keyword evidence="3" id="KW-1185">Reference proteome</keyword>
<dbReference type="STRING" id="299467.A0A443SQ29"/>
<comment type="caution">
    <text evidence="2">The sequence shown here is derived from an EMBL/GenBank/DDBJ whole genome shotgun (WGS) entry which is preliminary data.</text>
</comment>
<dbReference type="Proteomes" id="UP000288716">
    <property type="component" value="Unassembled WGS sequence"/>
</dbReference>
<proteinExistence type="predicted"/>
<dbReference type="VEuPathDB" id="VectorBase:LDEU002412"/>
<evidence type="ECO:0000313" key="3">
    <source>
        <dbReference type="Proteomes" id="UP000288716"/>
    </source>
</evidence>
<evidence type="ECO:0000313" key="2">
    <source>
        <dbReference type="EMBL" id="RWS29624.1"/>
    </source>
</evidence>
<dbReference type="AlphaFoldDB" id="A0A443SQ29"/>
<dbReference type="InterPro" id="IPR051640">
    <property type="entry name" value="GRB10-interact_GYF"/>
</dbReference>
<feature type="region of interest" description="Disordered" evidence="1">
    <location>
        <begin position="211"/>
        <end position="231"/>
    </location>
</feature>
<feature type="compositionally biased region" description="Polar residues" evidence="1">
    <location>
        <begin position="420"/>
        <end position="436"/>
    </location>
</feature>
<reference evidence="2 3" key="1">
    <citation type="journal article" date="2018" name="Gigascience">
        <title>Genomes of trombidid mites reveal novel predicted allergens and laterally-transferred genes associated with secondary metabolism.</title>
        <authorList>
            <person name="Dong X."/>
            <person name="Chaisiri K."/>
            <person name="Xia D."/>
            <person name="Armstrong S.D."/>
            <person name="Fang Y."/>
            <person name="Donnelly M.J."/>
            <person name="Kadowaki T."/>
            <person name="McGarry J.W."/>
            <person name="Darby A.C."/>
            <person name="Makepeace B.L."/>
        </authorList>
    </citation>
    <scope>NUCLEOTIDE SEQUENCE [LARGE SCALE GENOMIC DNA]</scope>
    <source>
        <strain evidence="2">UoL-UT</strain>
    </source>
</reference>
<accession>A0A443SQ29</accession>
<dbReference type="PANTHER" id="PTHR14445:SF36">
    <property type="entry name" value="FI03272P-RELATED"/>
    <property type="match status" value="1"/>
</dbReference>
<gene>
    <name evidence="2" type="ORF">B4U80_01288</name>
</gene>
<dbReference type="EMBL" id="NCKV01000830">
    <property type="protein sequence ID" value="RWS29624.1"/>
    <property type="molecule type" value="Genomic_DNA"/>
</dbReference>
<sequence length="652" mass="76361">MRQMYLNQQLQMQTQLRQLLAQLKQREGFSDLTPQEQQEVLVQHYISSQQMQRQLHPNIPQEQPAAANHMVQFVPLVAANSTPLIAQTVSSIWDLNGGVMTASTLEEIQRQEQERREADEKQRKLIDEQRRRNEEEEHRRRLEELQRKLEEERKRKEEILRKQDEERRMKEEEERVRIEEERRKRDDEKRRLEEQQRRQEEIKRLEELSRKQREEEIEKRRREAEEAERVKQLQEIERQRKLEADAIRQEQEEVYKRLQEQKKAWGTQSHSQMSAVQSTVSLVEIQRLQEQKEREERLKQAQLQQNMQALFQVQQAQQKQSVTKQQLTWANTNCQNVPVKTLAEIQKEEAERAAKQKQLDDQKNLQQGTVTNAGIWSNAASQLSWKNSTAWDNVSSTSKSSAGFWESETPFVAIRKSSNKSNESAFQPSNKGSCNHSNTKSNSSSRSRKDEVFCLIKCLIKFLRLRLASQEVVMKLFENQRRQQNDEFTQWCIDSLEKFQSFIDSMLILNQNVLCTFSFIITVPTFVAFLKDVEPAYEVTDYIKSYLGESKETREFAKNFVEKRSFYRNQAKKEASEELMWGPAPAITPSVNKSASVSSGANVATGDTEATIFTKSGKKKKKGKKVDNSILGFTVQADPDRVNVGEIEQIND</sequence>
<dbReference type="OrthoDB" id="6516995at2759"/>